<dbReference type="InterPro" id="IPR011060">
    <property type="entry name" value="RibuloseP-bd_barrel"/>
</dbReference>
<comment type="pathway">
    <text evidence="1">Amino-acid biosynthesis; L-histidine biosynthesis; L-histidine from 5-phospho-alpha-D-ribose 1-diphosphate: step 5/9.</text>
</comment>
<feature type="compositionally biased region" description="Acidic residues" evidence="10">
    <location>
        <begin position="187"/>
        <end position="196"/>
    </location>
</feature>
<evidence type="ECO:0000256" key="9">
    <source>
        <dbReference type="RuleBase" id="RU003657"/>
    </source>
</evidence>
<dbReference type="GO" id="GO:0000105">
    <property type="term" value="P:L-histidine biosynthetic process"/>
    <property type="evidence" value="ECO:0007669"/>
    <property type="project" value="UniProtKB-KW"/>
</dbReference>
<dbReference type="SUPFAM" id="SSF52317">
    <property type="entry name" value="Class I glutamine amidotransferase-like"/>
    <property type="match status" value="1"/>
</dbReference>
<dbReference type="InterPro" id="IPR029062">
    <property type="entry name" value="Class_I_gatase-like"/>
</dbReference>
<evidence type="ECO:0000313" key="13">
    <source>
        <dbReference type="Proteomes" id="UP001530315"/>
    </source>
</evidence>
<evidence type="ECO:0000256" key="4">
    <source>
        <dbReference type="ARBA" id="ARBA00022962"/>
    </source>
</evidence>
<dbReference type="InterPro" id="IPR010139">
    <property type="entry name" value="Imidazole-glycPsynth_HisH"/>
</dbReference>
<comment type="caution">
    <text evidence="12">The sequence shown here is derived from an EMBL/GenBank/DDBJ whole genome shotgun (WGS) entry which is preliminary data.</text>
</comment>
<keyword evidence="13" id="KW-1185">Reference proteome</keyword>
<dbReference type="Gene3D" id="3.40.50.880">
    <property type="match status" value="1"/>
</dbReference>
<dbReference type="CDD" id="cd04731">
    <property type="entry name" value="HisF"/>
    <property type="match status" value="1"/>
</dbReference>
<dbReference type="Pfam" id="PF00117">
    <property type="entry name" value="GATase"/>
    <property type="match status" value="1"/>
</dbReference>
<dbReference type="GO" id="GO:0004359">
    <property type="term" value="F:glutaminase activity"/>
    <property type="evidence" value="ECO:0007669"/>
    <property type="project" value="UniProtKB-EC"/>
</dbReference>
<reference evidence="12 13" key="1">
    <citation type="submission" date="2024-10" db="EMBL/GenBank/DDBJ databases">
        <title>Updated reference genomes for cyclostephanoid diatoms.</title>
        <authorList>
            <person name="Roberts W.R."/>
            <person name="Alverson A.J."/>
        </authorList>
    </citation>
    <scope>NUCLEOTIDE SEQUENCE [LARGE SCALE GENOMIC DNA]</scope>
    <source>
        <strain evidence="12 13">AJA276-08</strain>
    </source>
</reference>
<evidence type="ECO:0000313" key="12">
    <source>
        <dbReference type="EMBL" id="KAL3800893.1"/>
    </source>
</evidence>
<dbReference type="GO" id="GO:0016829">
    <property type="term" value="F:lyase activity"/>
    <property type="evidence" value="ECO:0007669"/>
    <property type="project" value="UniProtKB-KW"/>
</dbReference>
<feature type="region of interest" description="Disordered" evidence="10">
    <location>
        <begin position="1"/>
        <end position="20"/>
    </location>
</feature>
<keyword evidence="5 9" id="KW-0368">Histidine biosynthesis</keyword>
<evidence type="ECO:0000256" key="10">
    <source>
        <dbReference type="SAM" id="MobiDB-lite"/>
    </source>
</evidence>
<comment type="catalytic activity">
    <reaction evidence="7">
        <text>5-[(5-phospho-1-deoxy-D-ribulos-1-ylimino)methylamino]-1-(5-phospho-beta-D-ribosyl)imidazole-4-carboxamide + L-glutamine = D-erythro-1-(imidazol-4-yl)glycerol 3-phosphate + 5-amino-1-(5-phospho-beta-D-ribosyl)imidazole-4-carboxamide + L-glutamate + H(+)</text>
        <dbReference type="Rhea" id="RHEA:24793"/>
        <dbReference type="ChEBI" id="CHEBI:15378"/>
        <dbReference type="ChEBI" id="CHEBI:29985"/>
        <dbReference type="ChEBI" id="CHEBI:58278"/>
        <dbReference type="ChEBI" id="CHEBI:58359"/>
        <dbReference type="ChEBI" id="CHEBI:58475"/>
        <dbReference type="ChEBI" id="CHEBI:58525"/>
        <dbReference type="EC" id="4.3.2.10"/>
    </reaction>
</comment>
<dbReference type="AlphaFoldDB" id="A0ABD3QLM8"/>
<evidence type="ECO:0000256" key="3">
    <source>
        <dbReference type="ARBA" id="ARBA00022801"/>
    </source>
</evidence>
<evidence type="ECO:0000259" key="11">
    <source>
        <dbReference type="Pfam" id="PF00117"/>
    </source>
</evidence>
<proteinExistence type="inferred from homology"/>
<dbReference type="HAMAP" id="MF_00278">
    <property type="entry name" value="HisH"/>
    <property type="match status" value="1"/>
</dbReference>
<dbReference type="PROSITE" id="PS51273">
    <property type="entry name" value="GATASE_TYPE_1"/>
    <property type="match status" value="1"/>
</dbReference>
<keyword evidence="2 9" id="KW-0028">Amino-acid biosynthesis</keyword>
<sequence length="646" mass="68753">MTDDVVGDVVASSSSGTTRRRPTVSLLDYGAGNVRSVRNAILACGYRVIDVVDPSDVTNAEVLIFPGVGSYRSAMEVLRDGRGYDVALGEYLRSDRPYLGICLGMQTLFDYSEEGIDIDDDGGCGGGPPLPGLGIIPGGVVRFDEDGGRRSVPHIGWNGIVPRMVSPAMRHVVSSSSSSGARRRNDDDETKEEEEGGGAGGGRKKEGGGEVYFVHSYYAPITTDNVDWVLTSTTYEGREYISSVQRGNVVATQFHPEKSGKVGLDFLRGFLEASSGSVEDGTLSNTSPIPVVDDDDVGSRTTRLVKRVVVALDVRTNDDGDLVVTKGDQYDVREKGGEVDDDTGDGDGGGGCGGRRGGVRNLGKPVRLAKRYYDEGADEVAFLNITSYRSGVVDDMPMLRVLEESSKSIFVPLTVGGGIRSYTDPESGASYTALEVASRYFRAGADKVSIGSDAVYAAEEYVRSGGKRTGLSSIETISRVYGVQAVVISIDPRRVYVSSPDDASCARWGHVVVSLSDVNGPIGPDGETYCWYQCTVKGGREARPICAVTLARAAESLGAGEIMLNCIDMDGRCDGYDIALMNAVSSAVNVPVIASSGAGNEGHFVEVFERTGVRAALAAGMFHRGEVEICSVKRRMEERGIPARMV</sequence>
<feature type="region of interest" description="Disordered" evidence="10">
    <location>
        <begin position="171"/>
        <end position="205"/>
    </location>
</feature>
<protein>
    <recommendedName>
        <fullName evidence="11">Glutamine amidotransferase domain-containing protein</fullName>
    </recommendedName>
</protein>
<evidence type="ECO:0000256" key="7">
    <source>
        <dbReference type="ARBA" id="ARBA00047838"/>
    </source>
</evidence>
<feature type="compositionally biased region" description="Low complexity" evidence="10">
    <location>
        <begin position="7"/>
        <end position="17"/>
    </location>
</feature>
<dbReference type="InterPro" id="IPR050064">
    <property type="entry name" value="IGPS_HisA/HisF"/>
</dbReference>
<keyword evidence="4" id="KW-0315">Glutamine amidotransferase</keyword>
<dbReference type="InterPro" id="IPR006062">
    <property type="entry name" value="His_biosynth"/>
</dbReference>
<evidence type="ECO:0000256" key="5">
    <source>
        <dbReference type="ARBA" id="ARBA00023102"/>
    </source>
</evidence>
<feature type="region of interest" description="Disordered" evidence="10">
    <location>
        <begin position="333"/>
        <end position="357"/>
    </location>
</feature>
<keyword evidence="3" id="KW-0378">Hydrolase</keyword>
<dbReference type="PANTHER" id="PTHR21235:SF2">
    <property type="entry name" value="IMIDAZOLE GLYCEROL PHOSPHATE SYNTHASE HISHF"/>
    <property type="match status" value="1"/>
</dbReference>
<feature type="domain" description="Glutamine amidotransferase" evidence="11">
    <location>
        <begin position="26"/>
        <end position="262"/>
    </location>
</feature>
<organism evidence="12 13">
    <name type="scientific">Stephanodiscus triporus</name>
    <dbReference type="NCBI Taxonomy" id="2934178"/>
    <lineage>
        <taxon>Eukaryota</taxon>
        <taxon>Sar</taxon>
        <taxon>Stramenopiles</taxon>
        <taxon>Ochrophyta</taxon>
        <taxon>Bacillariophyta</taxon>
        <taxon>Coscinodiscophyceae</taxon>
        <taxon>Thalassiosirophycidae</taxon>
        <taxon>Stephanodiscales</taxon>
        <taxon>Stephanodiscaceae</taxon>
        <taxon>Stephanodiscus</taxon>
    </lineage>
</organism>
<keyword evidence="6" id="KW-0456">Lyase</keyword>
<evidence type="ECO:0000256" key="8">
    <source>
        <dbReference type="ARBA" id="ARBA00049534"/>
    </source>
</evidence>
<dbReference type="Pfam" id="PF00977">
    <property type="entry name" value="His_biosynth"/>
    <property type="match status" value="1"/>
</dbReference>
<accession>A0ABD3QLM8</accession>
<dbReference type="EMBL" id="JALLAZ020000207">
    <property type="protein sequence ID" value="KAL3800893.1"/>
    <property type="molecule type" value="Genomic_DNA"/>
</dbReference>
<name>A0ABD3QLM8_9STRA</name>
<dbReference type="InterPro" id="IPR013785">
    <property type="entry name" value="Aldolase_TIM"/>
</dbReference>
<evidence type="ECO:0000256" key="2">
    <source>
        <dbReference type="ARBA" id="ARBA00022605"/>
    </source>
</evidence>
<dbReference type="InterPro" id="IPR004651">
    <property type="entry name" value="HisF"/>
</dbReference>
<dbReference type="Proteomes" id="UP001530315">
    <property type="component" value="Unassembled WGS sequence"/>
</dbReference>
<gene>
    <name evidence="12" type="ORF">ACHAW5_002044</name>
</gene>
<dbReference type="InterPro" id="IPR017926">
    <property type="entry name" value="GATASE"/>
</dbReference>
<evidence type="ECO:0000256" key="1">
    <source>
        <dbReference type="ARBA" id="ARBA00005091"/>
    </source>
</evidence>
<feature type="compositionally biased region" description="Gly residues" evidence="10">
    <location>
        <begin position="346"/>
        <end position="356"/>
    </location>
</feature>
<comment type="similarity">
    <text evidence="9">Belongs to the HisA/HisF family.</text>
</comment>
<dbReference type="Gene3D" id="3.20.20.70">
    <property type="entry name" value="Aldolase class I"/>
    <property type="match status" value="1"/>
</dbReference>
<dbReference type="PANTHER" id="PTHR21235">
    <property type="entry name" value="IMIDAZOLE GLYCEROL PHOSPHATE SYNTHASE SUBUNIT HISF/H IGP SYNTHASE SUBUNIT HISF/H"/>
    <property type="match status" value="1"/>
</dbReference>
<evidence type="ECO:0000256" key="6">
    <source>
        <dbReference type="ARBA" id="ARBA00023239"/>
    </source>
</evidence>
<comment type="catalytic activity">
    <reaction evidence="8">
        <text>L-glutamine + H2O = L-glutamate + NH4(+)</text>
        <dbReference type="Rhea" id="RHEA:15889"/>
        <dbReference type="ChEBI" id="CHEBI:15377"/>
        <dbReference type="ChEBI" id="CHEBI:28938"/>
        <dbReference type="ChEBI" id="CHEBI:29985"/>
        <dbReference type="ChEBI" id="CHEBI:58359"/>
        <dbReference type="EC" id="3.5.1.2"/>
    </reaction>
</comment>
<dbReference type="SUPFAM" id="SSF51366">
    <property type="entry name" value="Ribulose-phoshate binding barrel"/>
    <property type="match status" value="1"/>
</dbReference>